<comment type="similarity">
    <text evidence="3">Belongs to the acetyltransferase family. RimJ subfamily.</text>
</comment>
<dbReference type="InterPro" id="IPR051531">
    <property type="entry name" value="N-acetyltransferase"/>
</dbReference>
<organism evidence="5 6">
    <name type="scientific">Williamsia herbipolensis</name>
    <dbReference type="NCBI Taxonomy" id="1603258"/>
    <lineage>
        <taxon>Bacteria</taxon>
        <taxon>Bacillati</taxon>
        <taxon>Actinomycetota</taxon>
        <taxon>Actinomycetes</taxon>
        <taxon>Mycobacteriales</taxon>
        <taxon>Nocardiaceae</taxon>
        <taxon>Williamsia</taxon>
    </lineage>
</organism>
<sequence length="217" mass="23390">MTGGSGASHPGWPAELGPLITRAGAVTLRGVRMRDARPWSNLRIANQNTLMPWEPTGQGDWADRHHITSWPALHSVLRREAKAGAMLPLVIEVDGQFAGQLTVGNIQRGALRNAWIGYWIDNALANQGVATAAVALGVDHCFGAVGLHRLEATVQPTNAASRAVLTKVGFRTEGLLERYMDVDRGWRDHLLFALTVEEISSSAAEALVRSGRAAFPS</sequence>
<dbReference type="Gene3D" id="3.40.630.30">
    <property type="match status" value="1"/>
</dbReference>
<dbReference type="Pfam" id="PF13302">
    <property type="entry name" value="Acetyltransf_3"/>
    <property type="match status" value="1"/>
</dbReference>
<evidence type="ECO:0000313" key="5">
    <source>
        <dbReference type="EMBL" id="WUM22479.1"/>
    </source>
</evidence>
<dbReference type="GO" id="GO:0005737">
    <property type="term" value="C:cytoplasm"/>
    <property type="evidence" value="ECO:0007669"/>
    <property type="project" value="TreeGrafter"/>
</dbReference>
<reference evidence="5 6" key="1">
    <citation type="submission" date="2022-10" db="EMBL/GenBank/DDBJ databases">
        <title>The complete genomes of actinobacterial strains from the NBC collection.</title>
        <authorList>
            <person name="Joergensen T.S."/>
            <person name="Alvarez Arevalo M."/>
            <person name="Sterndorff E.B."/>
            <person name="Faurdal D."/>
            <person name="Vuksanovic O."/>
            <person name="Mourched A.-S."/>
            <person name="Charusanti P."/>
            <person name="Shaw S."/>
            <person name="Blin K."/>
            <person name="Weber T."/>
        </authorList>
    </citation>
    <scope>NUCLEOTIDE SEQUENCE [LARGE SCALE GENOMIC DNA]</scope>
    <source>
        <strain evidence="5 6">NBC_00319</strain>
    </source>
</reference>
<dbReference type="SUPFAM" id="SSF55729">
    <property type="entry name" value="Acyl-CoA N-acyltransferases (Nat)"/>
    <property type="match status" value="1"/>
</dbReference>
<dbReference type="EMBL" id="CP108021">
    <property type="protein sequence ID" value="WUM22479.1"/>
    <property type="molecule type" value="Genomic_DNA"/>
</dbReference>
<evidence type="ECO:0000256" key="1">
    <source>
        <dbReference type="ARBA" id="ARBA00022679"/>
    </source>
</evidence>
<dbReference type="InterPro" id="IPR016181">
    <property type="entry name" value="Acyl_CoA_acyltransferase"/>
</dbReference>
<dbReference type="PANTHER" id="PTHR43792:SF8">
    <property type="entry name" value="[RIBOSOMAL PROTEIN US5]-ALANINE N-ACETYLTRANSFERASE"/>
    <property type="match status" value="1"/>
</dbReference>
<gene>
    <name evidence="5" type="ORF">OG579_19995</name>
</gene>
<dbReference type="KEGG" id="whr:OG579_19995"/>
<evidence type="ECO:0000259" key="4">
    <source>
        <dbReference type="PROSITE" id="PS51186"/>
    </source>
</evidence>
<name>A0AAU4K8U5_9NOCA</name>
<proteinExistence type="inferred from homology"/>
<dbReference type="Proteomes" id="UP001432128">
    <property type="component" value="Chromosome"/>
</dbReference>
<protein>
    <submittedName>
        <fullName evidence="5">GNAT family N-acetyltransferase</fullName>
    </submittedName>
</protein>
<keyword evidence="6" id="KW-1185">Reference proteome</keyword>
<keyword evidence="2" id="KW-0012">Acyltransferase</keyword>
<evidence type="ECO:0000256" key="2">
    <source>
        <dbReference type="ARBA" id="ARBA00023315"/>
    </source>
</evidence>
<keyword evidence="1" id="KW-0808">Transferase</keyword>
<evidence type="ECO:0000313" key="6">
    <source>
        <dbReference type="Proteomes" id="UP001432128"/>
    </source>
</evidence>
<dbReference type="AlphaFoldDB" id="A0AAU4K8U5"/>
<feature type="domain" description="N-acetyltransferase" evidence="4">
    <location>
        <begin position="40"/>
        <end position="197"/>
    </location>
</feature>
<dbReference type="PANTHER" id="PTHR43792">
    <property type="entry name" value="GNAT FAMILY, PUTATIVE (AFU_ORTHOLOGUE AFUA_3G00765)-RELATED-RELATED"/>
    <property type="match status" value="1"/>
</dbReference>
<accession>A0AAU4K8U5</accession>
<evidence type="ECO:0000256" key="3">
    <source>
        <dbReference type="ARBA" id="ARBA00038502"/>
    </source>
</evidence>
<dbReference type="PROSITE" id="PS51186">
    <property type="entry name" value="GNAT"/>
    <property type="match status" value="1"/>
</dbReference>
<dbReference type="GO" id="GO:0008999">
    <property type="term" value="F:protein-N-terminal-alanine acetyltransferase activity"/>
    <property type="evidence" value="ECO:0007669"/>
    <property type="project" value="TreeGrafter"/>
</dbReference>
<dbReference type="InterPro" id="IPR000182">
    <property type="entry name" value="GNAT_dom"/>
</dbReference>